<dbReference type="InParanoid" id="Q22XV0"/>
<dbReference type="RefSeq" id="XP_001010316.2">
    <property type="nucleotide sequence ID" value="XM_001010316.2"/>
</dbReference>
<dbReference type="HOGENOM" id="CLU_286772_0_0_1"/>
<dbReference type="KEGG" id="tet:TTHERM_01004960"/>
<sequence length="890" mass="106541">MGYGYYYLELFQEAINIYGKLIKVYLSAKKPHYILLDKHEDEQLSKNQQLKYNFDDQDGNDDQNLFSQDQKGNNQTKSFEDEDSNNDKKDNDYDKSDYDSDQQEDEQFQKKYNKDNYEINFNYLGDANQYDEDYEEFESIQSTKGLFDNYHRLKYLKVFDKELKIKKLLVIMNQNILNFRRVFDQLLGSDIILNLLDSYYLDEEQNIFIFETEWFDFTPDILLNKLQISQKVIESIANELQQRLFTFLKIEKLDREIKPSIYLDIKNEKSIQVKLNLFEFSKEIFCLRFDDNIQYYRSQQLNKFEKQEQKLQFLLYNDTEGLGKMKQISRTKLEELITEYSKDCLTPIKKQNLIGQIQNKQQKIFNFHCQEIFEAICSHPKYDNFEICKCSKQSFELKLTKGGQKITLEALKQQSIQEAQMLEFEQNKLLLLNSLNSKVKTNFISATAYGFNSNYYVLIEHQDIKKNHFSTLNQLHLSINHNQYITNRYESINEQVNTVHFISFLIELSFDLFTKYGIKINQINPSEILIRYELQIGANINFVESNIEYISLQDYQQNYNKIVSECLKKQEQYFEYKSIYDFYKSTIQEKLFSEICNFLNLIFSDSVKNQQTLFNQYLNIRKMLDQLVHVIDLNKQANNYLKISIAGKADYMNQLHYQFKFNNKEQIKQQLKFVIDFLNKNKSNIFSAEMFQSDIYFKLEQEENKDKLNQLNRELPKNGFQNLNGYLQQHPQYLEIQDKNFSDLKYNYEIQLNEKLLIEVGFTNFQGYNRYNIGLSLFQTLQNLKILKLHFYYDNFNTQTNFFMLSQSILSLSLIFYGIFNINNLIKQINNCKNINSLEISLTRDNINLKHVQNQARKLVRLVDLTVFCHTDNYQQGQIQQQQHNYGFFL</sequence>
<dbReference type="EMBL" id="GG662802">
    <property type="protein sequence ID" value="EAR90071.2"/>
    <property type="molecule type" value="Genomic_DNA"/>
</dbReference>
<dbReference type="GeneID" id="7834268"/>
<gene>
    <name evidence="3" type="ORF">TTHERM_01004960</name>
</gene>
<organism evidence="3 4">
    <name type="scientific">Tetrahymena thermophila (strain SB210)</name>
    <dbReference type="NCBI Taxonomy" id="312017"/>
    <lineage>
        <taxon>Eukaryota</taxon>
        <taxon>Sar</taxon>
        <taxon>Alveolata</taxon>
        <taxon>Ciliophora</taxon>
        <taxon>Intramacronucleata</taxon>
        <taxon>Oligohymenophorea</taxon>
        <taxon>Hymenostomatida</taxon>
        <taxon>Tetrahymenina</taxon>
        <taxon>Tetrahymenidae</taxon>
        <taxon>Tetrahymena</taxon>
    </lineage>
</organism>
<evidence type="ECO:0000256" key="2">
    <source>
        <dbReference type="SAM" id="Phobius"/>
    </source>
</evidence>
<evidence type="ECO:0000313" key="4">
    <source>
        <dbReference type="Proteomes" id="UP000009168"/>
    </source>
</evidence>
<keyword evidence="2 3" id="KW-0812">Transmembrane</keyword>
<accession>Q22XV0</accession>
<feature type="compositionally biased region" description="Polar residues" evidence="1">
    <location>
        <begin position="65"/>
        <end position="77"/>
    </location>
</feature>
<name>Q22XV0_TETTS</name>
<evidence type="ECO:0000313" key="3">
    <source>
        <dbReference type="EMBL" id="EAR90071.2"/>
    </source>
</evidence>
<dbReference type="Proteomes" id="UP000009168">
    <property type="component" value="Unassembled WGS sequence"/>
</dbReference>
<keyword evidence="4" id="KW-1185">Reference proteome</keyword>
<dbReference type="AlphaFoldDB" id="Q22XV0"/>
<keyword evidence="2" id="KW-1133">Transmembrane helix</keyword>
<proteinExistence type="predicted"/>
<evidence type="ECO:0000256" key="1">
    <source>
        <dbReference type="SAM" id="MobiDB-lite"/>
    </source>
</evidence>
<reference evidence="4" key="1">
    <citation type="journal article" date="2006" name="PLoS Biol.">
        <title>Macronuclear genome sequence of the ciliate Tetrahymena thermophila, a model eukaryote.</title>
        <authorList>
            <person name="Eisen J.A."/>
            <person name="Coyne R.S."/>
            <person name="Wu M."/>
            <person name="Wu D."/>
            <person name="Thiagarajan M."/>
            <person name="Wortman J.R."/>
            <person name="Badger J.H."/>
            <person name="Ren Q."/>
            <person name="Amedeo P."/>
            <person name="Jones K.M."/>
            <person name="Tallon L.J."/>
            <person name="Delcher A.L."/>
            <person name="Salzberg S.L."/>
            <person name="Silva J.C."/>
            <person name="Haas B.J."/>
            <person name="Majoros W.H."/>
            <person name="Farzad M."/>
            <person name="Carlton J.M."/>
            <person name="Smith R.K. Jr."/>
            <person name="Garg J."/>
            <person name="Pearlman R.E."/>
            <person name="Karrer K.M."/>
            <person name="Sun L."/>
            <person name="Manning G."/>
            <person name="Elde N.C."/>
            <person name="Turkewitz A.P."/>
            <person name="Asai D.J."/>
            <person name="Wilkes D.E."/>
            <person name="Wang Y."/>
            <person name="Cai H."/>
            <person name="Collins K."/>
            <person name="Stewart B.A."/>
            <person name="Lee S.R."/>
            <person name="Wilamowska K."/>
            <person name="Weinberg Z."/>
            <person name="Ruzzo W.L."/>
            <person name="Wloga D."/>
            <person name="Gaertig J."/>
            <person name="Frankel J."/>
            <person name="Tsao C.-C."/>
            <person name="Gorovsky M.A."/>
            <person name="Keeling P.J."/>
            <person name="Waller R.F."/>
            <person name="Patron N.J."/>
            <person name="Cherry J.M."/>
            <person name="Stover N.A."/>
            <person name="Krieger C.J."/>
            <person name="del Toro C."/>
            <person name="Ryder H.F."/>
            <person name="Williamson S.C."/>
            <person name="Barbeau R.A."/>
            <person name="Hamilton E.P."/>
            <person name="Orias E."/>
        </authorList>
    </citation>
    <scope>NUCLEOTIDE SEQUENCE [LARGE SCALE GENOMIC DNA]</scope>
    <source>
        <strain evidence="4">SB210</strain>
    </source>
</reference>
<protein>
    <submittedName>
        <fullName evidence="3">Transmembrane protein, putative</fullName>
    </submittedName>
</protein>
<feature type="region of interest" description="Disordered" evidence="1">
    <location>
        <begin position="52"/>
        <end position="111"/>
    </location>
</feature>
<keyword evidence="2" id="KW-0472">Membrane</keyword>
<feature type="transmembrane region" description="Helical" evidence="2">
    <location>
        <begin position="802"/>
        <end position="820"/>
    </location>
</feature>
<feature type="compositionally biased region" description="Basic and acidic residues" evidence="1">
    <location>
        <begin position="85"/>
        <end position="98"/>
    </location>
</feature>